<protein>
    <submittedName>
        <fullName evidence="2">Uncharacterized protein</fullName>
    </submittedName>
</protein>
<organism evidence="2 3">
    <name type="scientific">Canna indica</name>
    <name type="common">Indian-shot</name>
    <dbReference type="NCBI Taxonomy" id="4628"/>
    <lineage>
        <taxon>Eukaryota</taxon>
        <taxon>Viridiplantae</taxon>
        <taxon>Streptophyta</taxon>
        <taxon>Embryophyta</taxon>
        <taxon>Tracheophyta</taxon>
        <taxon>Spermatophyta</taxon>
        <taxon>Magnoliopsida</taxon>
        <taxon>Liliopsida</taxon>
        <taxon>Zingiberales</taxon>
        <taxon>Cannaceae</taxon>
        <taxon>Canna</taxon>
    </lineage>
</organism>
<sequence length="161" mass="16661">MELKYIATHFSVSLFSGSPSHGARGCSAEACPPGRVRGDPPPAGGGVGGDGEEPPALRDAAGRVPVPVDRRPPGVAADARQRFLHRSPPHAPPPDTGFPPAVAAAAAALPSRRAAAGGELVRRWRCRRGSKPRIMQAEVVLEEGRKRVDVEASRTSAAGGV</sequence>
<dbReference type="AlphaFoldDB" id="A0AAQ3KTG6"/>
<evidence type="ECO:0000313" key="3">
    <source>
        <dbReference type="Proteomes" id="UP001327560"/>
    </source>
</evidence>
<name>A0AAQ3KTG6_9LILI</name>
<gene>
    <name evidence="2" type="ORF">Cni_G23175</name>
</gene>
<keyword evidence="3" id="KW-1185">Reference proteome</keyword>
<feature type="compositionally biased region" description="Low complexity" evidence="1">
    <location>
        <begin position="62"/>
        <end position="77"/>
    </location>
</feature>
<evidence type="ECO:0000313" key="2">
    <source>
        <dbReference type="EMBL" id="WOL14395.1"/>
    </source>
</evidence>
<dbReference type="Proteomes" id="UP001327560">
    <property type="component" value="Chromosome 7"/>
</dbReference>
<feature type="region of interest" description="Disordered" evidence="1">
    <location>
        <begin position="17"/>
        <end position="100"/>
    </location>
</feature>
<accession>A0AAQ3KTG6</accession>
<reference evidence="2 3" key="1">
    <citation type="submission" date="2023-10" db="EMBL/GenBank/DDBJ databases">
        <title>Chromosome-scale genome assembly provides insights into flower coloration mechanisms of Canna indica.</title>
        <authorList>
            <person name="Li C."/>
        </authorList>
    </citation>
    <scope>NUCLEOTIDE SEQUENCE [LARGE SCALE GENOMIC DNA]</scope>
    <source>
        <tissue evidence="2">Flower</tissue>
    </source>
</reference>
<evidence type="ECO:0000256" key="1">
    <source>
        <dbReference type="SAM" id="MobiDB-lite"/>
    </source>
</evidence>
<proteinExistence type="predicted"/>
<dbReference type="EMBL" id="CP136896">
    <property type="protein sequence ID" value="WOL14395.1"/>
    <property type="molecule type" value="Genomic_DNA"/>
</dbReference>